<accession>A0A411HQA0</accession>
<gene>
    <name evidence="9" type="primary">thiD</name>
    <name evidence="9" type="ORF">ELE36_11500</name>
</gene>
<dbReference type="EC" id="2.7.1.49" evidence="2"/>
<keyword evidence="5 9" id="KW-0418">Kinase</keyword>
<dbReference type="OrthoDB" id="9810880at2"/>
<dbReference type="InterPro" id="IPR004399">
    <property type="entry name" value="HMP/HMP-P_kinase_dom"/>
</dbReference>
<feature type="region of interest" description="Disordered" evidence="7">
    <location>
        <begin position="261"/>
        <end position="282"/>
    </location>
</feature>
<evidence type="ECO:0000256" key="4">
    <source>
        <dbReference type="ARBA" id="ARBA00022741"/>
    </source>
</evidence>
<organism evidence="9 10">
    <name type="scientific">Pseudolysobacter antarcticus</name>
    <dbReference type="NCBI Taxonomy" id="2511995"/>
    <lineage>
        <taxon>Bacteria</taxon>
        <taxon>Pseudomonadati</taxon>
        <taxon>Pseudomonadota</taxon>
        <taxon>Gammaproteobacteria</taxon>
        <taxon>Lysobacterales</taxon>
        <taxon>Rhodanobacteraceae</taxon>
        <taxon>Pseudolysobacter</taxon>
    </lineage>
</organism>
<dbReference type="GO" id="GO:0005829">
    <property type="term" value="C:cytosol"/>
    <property type="evidence" value="ECO:0007669"/>
    <property type="project" value="TreeGrafter"/>
</dbReference>
<dbReference type="GO" id="GO:0009229">
    <property type="term" value="P:thiamine diphosphate biosynthetic process"/>
    <property type="evidence" value="ECO:0007669"/>
    <property type="project" value="UniProtKB-UniPathway"/>
</dbReference>
<dbReference type="GO" id="GO:0008902">
    <property type="term" value="F:hydroxymethylpyrimidine kinase activity"/>
    <property type="evidence" value="ECO:0007669"/>
    <property type="project" value="UniProtKB-EC"/>
</dbReference>
<evidence type="ECO:0000313" key="10">
    <source>
        <dbReference type="Proteomes" id="UP000291562"/>
    </source>
</evidence>
<evidence type="ECO:0000256" key="2">
    <source>
        <dbReference type="ARBA" id="ARBA00012135"/>
    </source>
</evidence>
<evidence type="ECO:0000256" key="1">
    <source>
        <dbReference type="ARBA" id="ARBA00004948"/>
    </source>
</evidence>
<dbReference type="KEGG" id="xbc:ELE36_11500"/>
<dbReference type="Proteomes" id="UP000291562">
    <property type="component" value="Chromosome"/>
</dbReference>
<evidence type="ECO:0000256" key="3">
    <source>
        <dbReference type="ARBA" id="ARBA00022679"/>
    </source>
</evidence>
<dbReference type="FunFam" id="3.40.1190.20:FF:000003">
    <property type="entry name" value="Phosphomethylpyrimidine kinase ThiD"/>
    <property type="match status" value="1"/>
</dbReference>
<keyword evidence="4" id="KW-0547">Nucleotide-binding</keyword>
<dbReference type="GO" id="GO:0005524">
    <property type="term" value="F:ATP binding"/>
    <property type="evidence" value="ECO:0007669"/>
    <property type="project" value="UniProtKB-KW"/>
</dbReference>
<dbReference type="PANTHER" id="PTHR20858">
    <property type="entry name" value="PHOSPHOMETHYLPYRIMIDINE KINASE"/>
    <property type="match status" value="1"/>
</dbReference>
<keyword evidence="6" id="KW-0067">ATP-binding</keyword>
<evidence type="ECO:0000259" key="8">
    <source>
        <dbReference type="Pfam" id="PF08543"/>
    </source>
</evidence>
<sequence length="282" mass="29444">MNSPIPVVLSIAGSDSSGGAGLQADLKTFAAFGVHGVSVVTAVTAQNTSRVEAVFTLPAHQIVAQLRAVLADTPVTAIKLGMLGNVECVRVVIDCLREHHFAHVILDPVMIATSGDRLLGQAGVDLLRNELLPLTSIITPNILEAECLLDRRLHSQADMLAAAQELRGLGCAAVLLKGAHMAGTEVEDWYVDANHSLCFRHPRLQIEGHGTGCTLASALAAGLALGHSAELAARNAIDYVQAGLKSAIHPGKGSAVLGNFRSNQGRFTNTSADQDPSAKTTS</sequence>
<comment type="pathway">
    <text evidence="1">Cofactor biosynthesis; thiamine diphosphate biosynthesis.</text>
</comment>
<evidence type="ECO:0000256" key="7">
    <source>
        <dbReference type="SAM" id="MobiDB-lite"/>
    </source>
</evidence>
<dbReference type="NCBIfam" id="TIGR00097">
    <property type="entry name" value="HMP-P_kinase"/>
    <property type="match status" value="1"/>
</dbReference>
<keyword evidence="10" id="KW-1185">Reference proteome</keyword>
<dbReference type="Gene3D" id="3.40.1190.20">
    <property type="match status" value="1"/>
</dbReference>
<dbReference type="InterPro" id="IPR013749">
    <property type="entry name" value="PM/HMP-P_kinase-1"/>
</dbReference>
<keyword evidence="3 9" id="KW-0808">Transferase</keyword>
<evidence type="ECO:0000256" key="5">
    <source>
        <dbReference type="ARBA" id="ARBA00022777"/>
    </source>
</evidence>
<dbReference type="InterPro" id="IPR029056">
    <property type="entry name" value="Ribokinase-like"/>
</dbReference>
<proteinExistence type="predicted"/>
<evidence type="ECO:0000256" key="6">
    <source>
        <dbReference type="ARBA" id="ARBA00022840"/>
    </source>
</evidence>
<dbReference type="GO" id="GO:0008972">
    <property type="term" value="F:phosphomethylpyrimidine kinase activity"/>
    <property type="evidence" value="ECO:0007669"/>
    <property type="project" value="InterPro"/>
</dbReference>
<dbReference type="UniPathway" id="UPA00060">
    <property type="reaction ID" value="UER00138"/>
</dbReference>
<evidence type="ECO:0000313" key="9">
    <source>
        <dbReference type="EMBL" id="QBB72674.1"/>
    </source>
</evidence>
<dbReference type="SUPFAM" id="SSF53613">
    <property type="entry name" value="Ribokinase-like"/>
    <property type="match status" value="1"/>
</dbReference>
<dbReference type="CDD" id="cd01169">
    <property type="entry name" value="HMPP_kinase"/>
    <property type="match status" value="1"/>
</dbReference>
<feature type="domain" description="Pyridoxamine kinase/Phosphomethylpyrimidine kinase" evidence="8">
    <location>
        <begin position="15"/>
        <end position="254"/>
    </location>
</feature>
<dbReference type="AlphaFoldDB" id="A0A411HQA0"/>
<dbReference type="Pfam" id="PF08543">
    <property type="entry name" value="Phos_pyr_kin"/>
    <property type="match status" value="1"/>
</dbReference>
<reference evidence="9 10" key="1">
    <citation type="submission" date="2019-01" db="EMBL/GenBank/DDBJ databases">
        <title>Pseudolysobacter antarctica gen. nov., sp. nov., isolated from Fildes Peninsula, Antarctica.</title>
        <authorList>
            <person name="Wei Z."/>
            <person name="Peng F."/>
        </authorList>
    </citation>
    <scope>NUCLEOTIDE SEQUENCE [LARGE SCALE GENOMIC DNA]</scope>
    <source>
        <strain evidence="9 10">AQ6-296</strain>
    </source>
</reference>
<dbReference type="PANTHER" id="PTHR20858:SF17">
    <property type="entry name" value="HYDROXYMETHYLPYRIMIDINE_PHOSPHOMETHYLPYRIMIDINE KINASE THI20-RELATED"/>
    <property type="match status" value="1"/>
</dbReference>
<dbReference type="GO" id="GO:0009228">
    <property type="term" value="P:thiamine biosynthetic process"/>
    <property type="evidence" value="ECO:0007669"/>
    <property type="project" value="InterPro"/>
</dbReference>
<protein>
    <recommendedName>
        <fullName evidence="2">hydroxymethylpyrimidine kinase</fullName>
        <ecNumber evidence="2">2.7.1.49</ecNumber>
    </recommendedName>
</protein>
<dbReference type="EMBL" id="CP035704">
    <property type="protein sequence ID" value="QBB72674.1"/>
    <property type="molecule type" value="Genomic_DNA"/>
</dbReference>
<name>A0A411HQA0_9GAMM</name>